<dbReference type="PROSITE" id="PS50943">
    <property type="entry name" value="HTH_CROC1"/>
    <property type="match status" value="1"/>
</dbReference>
<evidence type="ECO:0000313" key="2">
    <source>
        <dbReference type="EMBL" id="ADQ58078.1"/>
    </source>
</evidence>
<name>E4SJK8_LACAR</name>
<dbReference type="SUPFAM" id="SSF47413">
    <property type="entry name" value="lambda repressor-like DNA-binding domains"/>
    <property type="match status" value="1"/>
</dbReference>
<dbReference type="GO" id="GO:0003677">
    <property type="term" value="F:DNA binding"/>
    <property type="evidence" value="ECO:0007669"/>
    <property type="project" value="InterPro"/>
</dbReference>
<dbReference type="RefSeq" id="WP_013436911.1">
    <property type="nucleotide sequence ID" value="NC_014724.1"/>
</dbReference>
<protein>
    <submittedName>
        <fullName evidence="2">Transcriptional regulator</fullName>
    </submittedName>
</protein>
<reference evidence="2 3" key="1">
    <citation type="journal article" date="2011" name="J. Bacteriol.">
        <title>Genome sequence of Lactobacillus amylovorus GRL1112.</title>
        <authorList>
            <person name="Kant R."/>
            <person name="Paulin L."/>
            <person name="Alatalo E."/>
            <person name="de Vos W.M."/>
            <person name="Palva A."/>
        </authorList>
    </citation>
    <scope>NUCLEOTIDE SEQUENCE [LARGE SCALE GENOMIC DNA]</scope>
    <source>
        <strain evidence="2 3">GRL 1112</strain>
    </source>
</reference>
<dbReference type="PATRIC" id="fig|695560.3.peg.75"/>
<sequence>MKISEASRKERKSLRLTQGQMIKESKISVTHYSKMENGQNRIFIDDLILILQLRGISITQFFKKYFPSNDNIDYSQISQELNQAFYDNDVKKAKELKLKILNTKHMSTELRDRANLIIAVLNSKDDKTDTAAVKQAMHDFFKHQEWMNDENAIVLLSNSIRKDNLNDVTPLVMMLIRKYKDLKEQSLIKQRRLATVGINYLYVLRKYFMDSDKVAFKILSWLESLATDPELCLLRELTLYFYFIYTNDDQAEGIKLILDQSGYKKISDNLPD</sequence>
<dbReference type="InterPro" id="IPR010982">
    <property type="entry name" value="Lambda_DNA-bd_dom_sf"/>
</dbReference>
<dbReference type="CDD" id="cd00093">
    <property type="entry name" value="HTH_XRE"/>
    <property type="match status" value="1"/>
</dbReference>
<feature type="domain" description="HTH cro/C1-type" evidence="1">
    <location>
        <begin position="8"/>
        <end position="61"/>
    </location>
</feature>
<accession>E4SJK8</accession>
<evidence type="ECO:0000259" key="1">
    <source>
        <dbReference type="PROSITE" id="PS50943"/>
    </source>
</evidence>
<dbReference type="Proteomes" id="UP000007033">
    <property type="component" value="Chromosome"/>
</dbReference>
<dbReference type="EMBL" id="CP002338">
    <property type="protein sequence ID" value="ADQ58078.1"/>
    <property type="molecule type" value="Genomic_DNA"/>
</dbReference>
<dbReference type="Gene3D" id="1.10.260.40">
    <property type="entry name" value="lambda repressor-like DNA-binding domains"/>
    <property type="match status" value="1"/>
</dbReference>
<evidence type="ECO:0000313" key="3">
    <source>
        <dbReference type="Proteomes" id="UP000007033"/>
    </source>
</evidence>
<proteinExistence type="predicted"/>
<dbReference type="KEGG" id="lam:LA2_00390"/>
<gene>
    <name evidence="2" type="ordered locus">LA2_00390</name>
</gene>
<dbReference type="AlphaFoldDB" id="E4SJK8"/>
<organism evidence="2 3">
    <name type="scientific">Lactobacillus amylovorus (strain GRL 1112)</name>
    <dbReference type="NCBI Taxonomy" id="695560"/>
    <lineage>
        <taxon>Bacteria</taxon>
        <taxon>Bacillati</taxon>
        <taxon>Bacillota</taxon>
        <taxon>Bacilli</taxon>
        <taxon>Lactobacillales</taxon>
        <taxon>Lactobacillaceae</taxon>
        <taxon>Lactobacillus</taxon>
    </lineage>
</organism>
<dbReference type="HOGENOM" id="CLU_072045_3_2_9"/>
<dbReference type="InterPro" id="IPR001387">
    <property type="entry name" value="Cro/C1-type_HTH"/>
</dbReference>